<dbReference type="RefSeq" id="WP_194697950.1">
    <property type="nucleotide sequence ID" value="NZ_JADKPO010000032.1"/>
</dbReference>
<gene>
    <name evidence="2" type="ORF">ISU10_18695</name>
</gene>
<proteinExistence type="predicted"/>
<keyword evidence="1" id="KW-0472">Membrane</keyword>
<keyword evidence="1" id="KW-0812">Transmembrane</keyword>
<accession>A0A930VN47</accession>
<evidence type="ECO:0000256" key="1">
    <source>
        <dbReference type="SAM" id="Phobius"/>
    </source>
</evidence>
<feature type="transmembrane region" description="Helical" evidence="1">
    <location>
        <begin position="61"/>
        <end position="79"/>
    </location>
</feature>
<sequence length="253" mass="27302">MTPEARERRRIRTPVVAVTALAWVLLVLADPPWSAPGAGHGAVMVPGMGHAGHEAGRSATGLAIGGLLMLTAMMAPLLIPAIRHARVRSLRRRRGRAVALVVLAHAAVWAVGSALLLAVASWLRAGTAQDAQAVLAGLVVAVTWQASPLKQTCLNRHCATPPLACFGWRADRDSLRFGATHAAWCLGACWALMLVALLVPAWHLAVMLLVSGWMWVEPFDRPARPSWRLRLPLRFLRIVALRVRSVRKQVAAA</sequence>
<evidence type="ECO:0000313" key="3">
    <source>
        <dbReference type="Proteomes" id="UP000660668"/>
    </source>
</evidence>
<dbReference type="EMBL" id="JADKPO010000032">
    <property type="protein sequence ID" value="MBF4769803.1"/>
    <property type="molecule type" value="Genomic_DNA"/>
</dbReference>
<keyword evidence="1" id="KW-1133">Transmembrane helix</keyword>
<dbReference type="InterPro" id="IPR018688">
    <property type="entry name" value="PpoB2-like"/>
</dbReference>
<reference evidence="2" key="1">
    <citation type="submission" date="2020-11" db="EMBL/GenBank/DDBJ databases">
        <title>Nocardioides cynanchi sp. nov., isolated from soil of rhizosphere of Cynanchum wilfordii.</title>
        <authorList>
            <person name="Lee J.-S."/>
            <person name="Suh M.K."/>
            <person name="Kim J.-S."/>
        </authorList>
    </citation>
    <scope>NUCLEOTIDE SEQUENCE</scope>
    <source>
        <strain evidence="2">KCTC 19276</strain>
    </source>
</reference>
<organism evidence="2 3">
    <name type="scientific">Nocardioides agariphilus</name>
    <dbReference type="NCBI Taxonomy" id="433664"/>
    <lineage>
        <taxon>Bacteria</taxon>
        <taxon>Bacillati</taxon>
        <taxon>Actinomycetota</taxon>
        <taxon>Actinomycetes</taxon>
        <taxon>Propionibacteriales</taxon>
        <taxon>Nocardioidaceae</taxon>
        <taxon>Nocardioides</taxon>
    </lineage>
</organism>
<protein>
    <submittedName>
        <fullName evidence="2">DUF2182 domain-containing protein</fullName>
    </submittedName>
</protein>
<dbReference type="Proteomes" id="UP000660668">
    <property type="component" value="Unassembled WGS sequence"/>
</dbReference>
<dbReference type="Pfam" id="PF09948">
    <property type="entry name" value="PpoB2"/>
    <property type="match status" value="1"/>
</dbReference>
<evidence type="ECO:0000313" key="2">
    <source>
        <dbReference type="EMBL" id="MBF4769803.1"/>
    </source>
</evidence>
<feature type="transmembrane region" description="Helical" evidence="1">
    <location>
        <begin position="100"/>
        <end position="123"/>
    </location>
</feature>
<comment type="caution">
    <text evidence="2">The sequence shown here is derived from an EMBL/GenBank/DDBJ whole genome shotgun (WGS) entry which is preliminary data.</text>
</comment>
<keyword evidence="3" id="KW-1185">Reference proteome</keyword>
<dbReference type="AlphaFoldDB" id="A0A930VN47"/>
<name>A0A930VN47_9ACTN</name>